<comment type="function">
    <text evidence="6">Catalyzes the formation of acetyl phosphate from acetate and ATP. Can also catalyze the reverse reaction.</text>
</comment>
<dbReference type="Gene3D" id="3.30.420.40">
    <property type="match status" value="2"/>
</dbReference>
<feature type="binding site" evidence="6">
    <location>
        <position position="15"/>
    </location>
    <ligand>
        <name>ATP</name>
        <dbReference type="ChEBI" id="CHEBI:30616"/>
    </ligand>
</feature>
<dbReference type="AlphaFoldDB" id="A0A7D6CBK9"/>
<dbReference type="PROSITE" id="PS01075">
    <property type="entry name" value="ACETATE_KINASE_1"/>
    <property type="match status" value="1"/>
</dbReference>
<dbReference type="PANTHER" id="PTHR21060:SF15">
    <property type="entry name" value="ACETATE KINASE-RELATED"/>
    <property type="match status" value="1"/>
</dbReference>
<dbReference type="GO" id="GO:0006085">
    <property type="term" value="P:acetyl-CoA biosynthetic process"/>
    <property type="evidence" value="ECO:0007669"/>
    <property type="project" value="UniProtKB-UniRule"/>
</dbReference>
<evidence type="ECO:0000256" key="6">
    <source>
        <dbReference type="HAMAP-Rule" id="MF_00020"/>
    </source>
</evidence>
<dbReference type="PIRSF" id="PIRSF000722">
    <property type="entry name" value="Acetate_prop_kin"/>
    <property type="match status" value="1"/>
</dbReference>
<gene>
    <name evidence="6" type="primary">ackA</name>
    <name evidence="8" type="ORF">HZU44_23825</name>
</gene>
<dbReference type="SUPFAM" id="SSF53067">
    <property type="entry name" value="Actin-like ATPase domain"/>
    <property type="match status" value="2"/>
</dbReference>
<dbReference type="InterPro" id="IPR023865">
    <property type="entry name" value="Aliphatic_acid_kinase_CS"/>
</dbReference>
<keyword evidence="6" id="KW-0479">Metal-binding</keyword>
<comment type="cofactor">
    <cofactor evidence="6">
        <name>Mg(2+)</name>
        <dbReference type="ChEBI" id="CHEBI:18420"/>
    </cofactor>
    <cofactor evidence="6">
        <name>Mn(2+)</name>
        <dbReference type="ChEBI" id="CHEBI:29035"/>
    </cofactor>
    <text evidence="6">Mg(2+). Can also accept Mn(2+).</text>
</comment>
<dbReference type="PROSITE" id="PS01076">
    <property type="entry name" value="ACETATE_KINASE_2"/>
    <property type="match status" value="1"/>
</dbReference>
<keyword evidence="3 6" id="KW-0547">Nucleotide-binding</keyword>
<comment type="similarity">
    <text evidence="1 6 7">Belongs to the acetokinase family.</text>
</comment>
<evidence type="ECO:0000256" key="1">
    <source>
        <dbReference type="ARBA" id="ARBA00008748"/>
    </source>
</evidence>
<dbReference type="InterPro" id="IPR043129">
    <property type="entry name" value="ATPase_NBD"/>
</dbReference>
<dbReference type="EMBL" id="CP058905">
    <property type="protein sequence ID" value="QLJ97765.1"/>
    <property type="molecule type" value="Genomic_DNA"/>
</dbReference>
<accession>A0A7D6CBK9</accession>
<evidence type="ECO:0000256" key="4">
    <source>
        <dbReference type="ARBA" id="ARBA00022777"/>
    </source>
</evidence>
<proteinExistence type="inferred from homology"/>
<dbReference type="PRINTS" id="PR00471">
    <property type="entry name" value="ACETATEKNASE"/>
</dbReference>
<comment type="pathway">
    <text evidence="6">Metabolic intermediate biosynthesis; acetyl-CoA biosynthesis; acetyl-CoA from acetate: step 1/2.</text>
</comment>
<comment type="subcellular location">
    <subcellularLocation>
        <location evidence="6">Cytoplasm</location>
    </subcellularLocation>
</comment>
<feature type="binding site" evidence="6">
    <location>
        <position position="8"/>
    </location>
    <ligand>
        <name>Mg(2+)</name>
        <dbReference type="ChEBI" id="CHEBI:18420"/>
    </ligand>
</feature>
<evidence type="ECO:0000256" key="2">
    <source>
        <dbReference type="ARBA" id="ARBA00022679"/>
    </source>
</evidence>
<dbReference type="GO" id="GO:0008776">
    <property type="term" value="F:acetate kinase activity"/>
    <property type="evidence" value="ECO:0007669"/>
    <property type="project" value="UniProtKB-UniRule"/>
</dbReference>
<feature type="binding site" evidence="6">
    <location>
        <begin position="259"/>
        <end position="261"/>
    </location>
    <ligand>
        <name>ATP</name>
        <dbReference type="ChEBI" id="CHEBI:30616"/>
    </ligand>
</feature>
<comment type="catalytic activity">
    <reaction evidence="6">
        <text>acetate + ATP = acetyl phosphate + ADP</text>
        <dbReference type="Rhea" id="RHEA:11352"/>
        <dbReference type="ChEBI" id="CHEBI:22191"/>
        <dbReference type="ChEBI" id="CHEBI:30089"/>
        <dbReference type="ChEBI" id="CHEBI:30616"/>
        <dbReference type="ChEBI" id="CHEBI:456216"/>
        <dbReference type="EC" id="2.7.2.1"/>
    </reaction>
</comment>
<feature type="site" description="Transition state stabilizer" evidence="6">
    <location>
        <position position="157"/>
    </location>
</feature>
<feature type="binding site" evidence="6">
    <location>
        <position position="68"/>
    </location>
    <ligand>
        <name>substrate</name>
    </ligand>
</feature>
<dbReference type="PANTHER" id="PTHR21060">
    <property type="entry name" value="ACETATE KINASE"/>
    <property type="match status" value="1"/>
</dbReference>
<comment type="subunit">
    <text evidence="6">Homodimer.</text>
</comment>
<dbReference type="GO" id="GO:0005524">
    <property type="term" value="F:ATP binding"/>
    <property type="evidence" value="ECO:0007669"/>
    <property type="project" value="UniProtKB-KW"/>
</dbReference>
<keyword evidence="6" id="KW-0963">Cytoplasm</keyword>
<dbReference type="Pfam" id="PF00871">
    <property type="entry name" value="Acetate_kinase"/>
    <property type="match status" value="1"/>
</dbReference>
<evidence type="ECO:0000256" key="7">
    <source>
        <dbReference type="RuleBase" id="RU003835"/>
    </source>
</evidence>
<dbReference type="UniPathway" id="UPA00340">
    <property type="reaction ID" value="UER00458"/>
</dbReference>
<organism evidence="8">
    <name type="scientific">Micromonospora carbonacea</name>
    <dbReference type="NCBI Taxonomy" id="47853"/>
    <lineage>
        <taxon>Bacteria</taxon>
        <taxon>Bacillati</taxon>
        <taxon>Actinomycetota</taxon>
        <taxon>Actinomycetes</taxon>
        <taxon>Micromonosporales</taxon>
        <taxon>Micromonosporaceae</taxon>
        <taxon>Micromonospora</taxon>
    </lineage>
</organism>
<feature type="site" description="Transition state stabilizer" evidence="6">
    <location>
        <position position="218"/>
    </location>
</feature>
<evidence type="ECO:0000256" key="3">
    <source>
        <dbReference type="ARBA" id="ARBA00022741"/>
    </source>
</evidence>
<keyword evidence="4 6" id="KW-0418">Kinase</keyword>
<feature type="binding site" evidence="6">
    <location>
        <begin position="185"/>
        <end position="189"/>
    </location>
    <ligand>
        <name>ATP</name>
        <dbReference type="ChEBI" id="CHEBI:30616"/>
    </ligand>
</feature>
<keyword evidence="6" id="KW-0460">Magnesium</keyword>
<dbReference type="CDD" id="cd24010">
    <property type="entry name" value="ASKHA_NBD_AcK_PK"/>
    <property type="match status" value="1"/>
</dbReference>
<keyword evidence="5 6" id="KW-0067">ATP-binding</keyword>
<evidence type="ECO:0000256" key="5">
    <source>
        <dbReference type="ARBA" id="ARBA00022840"/>
    </source>
</evidence>
<feature type="binding site" evidence="6">
    <location>
        <position position="359"/>
    </location>
    <ligand>
        <name>Mg(2+)</name>
        <dbReference type="ChEBI" id="CHEBI:18420"/>
    </ligand>
</feature>
<protein>
    <recommendedName>
        <fullName evidence="6">Acetate kinase</fullName>
        <ecNumber evidence="6">2.7.2.1</ecNumber>
    </recommendedName>
    <alternativeName>
        <fullName evidence="6">Acetokinase</fullName>
    </alternativeName>
</protein>
<feature type="binding site" evidence="6">
    <location>
        <begin position="307"/>
        <end position="311"/>
    </location>
    <ligand>
        <name>ATP</name>
        <dbReference type="ChEBI" id="CHEBI:30616"/>
    </ligand>
</feature>
<dbReference type="HAMAP" id="MF_00020">
    <property type="entry name" value="Acetate_kinase"/>
    <property type="match status" value="1"/>
</dbReference>
<dbReference type="GO" id="GO:0005737">
    <property type="term" value="C:cytoplasm"/>
    <property type="evidence" value="ECO:0007669"/>
    <property type="project" value="UniProtKB-SubCell"/>
</dbReference>
<dbReference type="EC" id="2.7.2.1" evidence="6"/>
<dbReference type="GO" id="GO:0006083">
    <property type="term" value="P:acetate metabolic process"/>
    <property type="evidence" value="ECO:0007669"/>
    <property type="project" value="TreeGrafter"/>
</dbReference>
<reference evidence="8" key="1">
    <citation type="submission" date="2020-08" db="EMBL/GenBank/DDBJ databases">
        <title>A bifunctional nitrone conjugated secondary metabolite targeting the ribosome.</title>
        <authorList>
            <person name="Limbrick E.M."/>
            <person name="Graf M."/>
            <person name="Derewacz D.K."/>
            <person name="Nguyen F."/>
            <person name="Spraggins J.M."/>
            <person name="Wieland M."/>
            <person name="Ynigez-Gutierrez A.E."/>
            <person name="Reisman B.J."/>
            <person name="Zinshteyn B."/>
            <person name="McCulloch K."/>
            <person name="Iverson T.M."/>
            <person name="Green R."/>
            <person name="Wilson D.N."/>
            <person name="Bachmann B.O."/>
        </authorList>
    </citation>
    <scope>NUCLEOTIDE SEQUENCE</scope>
    <source>
        <strain evidence="8">Africana</strain>
    </source>
</reference>
<feature type="active site" description="Proton donor/acceptor" evidence="6">
    <location>
        <position position="125"/>
    </location>
</feature>
<keyword evidence="2 6" id="KW-0808">Transferase</keyword>
<name>A0A7D6CBK9_9ACTN</name>
<dbReference type="InterPro" id="IPR000890">
    <property type="entry name" value="Aliphatic_acid_kin_short-chain"/>
</dbReference>
<dbReference type="InterPro" id="IPR004372">
    <property type="entry name" value="Ac/propionate_kinase"/>
</dbReference>
<dbReference type="NCBIfam" id="TIGR00016">
    <property type="entry name" value="ackA"/>
    <property type="match status" value="1"/>
</dbReference>
<evidence type="ECO:0000313" key="8">
    <source>
        <dbReference type="EMBL" id="QLJ97765.1"/>
    </source>
</evidence>
<dbReference type="GO" id="GO:0000287">
    <property type="term" value="F:magnesium ion binding"/>
    <property type="evidence" value="ECO:0007669"/>
    <property type="project" value="UniProtKB-UniRule"/>
</dbReference>
<sequence length="386" mass="40631">MSRVLVLNCGSSSVKYRLYDGEEVLRKGTVERVGEPGGGPADHETAVREILDGLDQLDPTGLTAVGHRVVHGGRRFAEPVLVDDAVFAAIEELVPLAPLHNPANLAGIRVAREALPGVPQVAVFDTAFHHTLPEAAATYAIDRDTARRYDIRRYGFHGTSHAYVSRRTAELLGRPYAELNTITLHLGNGASACAVAGGRSVATSMGMSPLEGLVMGTRSGDLDPTVIFHLRREAGMGVDEIDDLLNHRSGLLGLAGVNDMREVLARRDAGDPAATLALDVYTRRITGYVGAYYALLGRVDAVTFTAGVGEHAAGVRAAALAGLGRLGIAVDPARNDGDGDRVISPAGAEVAVCVIGTDEEREIAREARTVAEAATADWGGPAGRRP</sequence>